<dbReference type="GO" id="GO:0042393">
    <property type="term" value="F:histone binding"/>
    <property type="evidence" value="ECO:0007669"/>
    <property type="project" value="TreeGrafter"/>
</dbReference>
<dbReference type="SUPFAM" id="SSF69203">
    <property type="entry name" value="Nucleoplasmin-like core domain"/>
    <property type="match status" value="1"/>
</dbReference>
<evidence type="ECO:0000256" key="1">
    <source>
        <dbReference type="ARBA" id="ARBA00004123"/>
    </source>
</evidence>
<dbReference type="Proteomes" id="UP000007879">
    <property type="component" value="Unassembled WGS sequence"/>
</dbReference>
<dbReference type="EnsemblMetazoa" id="XM_011410049.2">
    <property type="protein sequence ID" value="XP_011408351.2"/>
    <property type="gene ID" value="LOC100640816"/>
</dbReference>
<dbReference type="GO" id="GO:0003682">
    <property type="term" value="F:chromatin binding"/>
    <property type="evidence" value="ECO:0007669"/>
    <property type="project" value="TreeGrafter"/>
</dbReference>
<dbReference type="GO" id="GO:0005654">
    <property type="term" value="C:nucleoplasm"/>
    <property type="evidence" value="ECO:0007669"/>
    <property type="project" value="TreeGrafter"/>
</dbReference>
<dbReference type="Pfam" id="PF03066">
    <property type="entry name" value="Nucleoplasmin"/>
    <property type="match status" value="1"/>
</dbReference>
<dbReference type="Gene3D" id="2.60.120.340">
    <property type="entry name" value="Nucleoplasmin core domain"/>
    <property type="match status" value="1"/>
</dbReference>
<evidence type="ECO:0000313" key="7">
    <source>
        <dbReference type="Proteomes" id="UP000007879"/>
    </source>
</evidence>
<dbReference type="GO" id="GO:0005737">
    <property type="term" value="C:cytoplasm"/>
    <property type="evidence" value="ECO:0007669"/>
    <property type="project" value="TreeGrafter"/>
</dbReference>
<dbReference type="KEGG" id="aqu:100640816"/>
<dbReference type="GO" id="GO:0006338">
    <property type="term" value="P:chromatin remodeling"/>
    <property type="evidence" value="ECO:0007669"/>
    <property type="project" value="TreeGrafter"/>
</dbReference>
<feature type="compositionally biased region" description="Acidic residues" evidence="4">
    <location>
        <begin position="177"/>
        <end position="187"/>
    </location>
</feature>
<reference evidence="7" key="1">
    <citation type="journal article" date="2010" name="Nature">
        <title>The Amphimedon queenslandica genome and the evolution of animal complexity.</title>
        <authorList>
            <person name="Srivastava M."/>
            <person name="Simakov O."/>
            <person name="Chapman J."/>
            <person name="Fahey B."/>
            <person name="Gauthier M.E."/>
            <person name="Mitros T."/>
            <person name="Richards G.S."/>
            <person name="Conaco C."/>
            <person name="Dacre M."/>
            <person name="Hellsten U."/>
            <person name="Larroux C."/>
            <person name="Putnam N.H."/>
            <person name="Stanke M."/>
            <person name="Adamska M."/>
            <person name="Darling A."/>
            <person name="Degnan S.M."/>
            <person name="Oakley T.H."/>
            <person name="Plachetzki D.C."/>
            <person name="Zhai Y."/>
            <person name="Adamski M."/>
            <person name="Calcino A."/>
            <person name="Cummins S.F."/>
            <person name="Goodstein D.M."/>
            <person name="Harris C."/>
            <person name="Jackson D.J."/>
            <person name="Leys S.P."/>
            <person name="Shu S."/>
            <person name="Woodcroft B.J."/>
            <person name="Vervoort M."/>
            <person name="Kosik K.S."/>
            <person name="Manning G."/>
            <person name="Degnan B.M."/>
            <person name="Rokhsar D.S."/>
        </authorList>
    </citation>
    <scope>NUCLEOTIDE SEQUENCE [LARGE SCALE GENOMIC DNA]</scope>
</reference>
<feature type="compositionally biased region" description="Acidic residues" evidence="4">
    <location>
        <begin position="125"/>
        <end position="136"/>
    </location>
</feature>
<accession>A0AAN0IRP1</accession>
<dbReference type="PANTHER" id="PTHR22747">
    <property type="entry name" value="NUCLEOPLASMIN"/>
    <property type="match status" value="1"/>
</dbReference>
<evidence type="ECO:0000259" key="5">
    <source>
        <dbReference type="Pfam" id="PF03066"/>
    </source>
</evidence>
<dbReference type="InterPro" id="IPR024057">
    <property type="entry name" value="Nucleoplasmin_core_dom"/>
</dbReference>
<evidence type="ECO:0000256" key="2">
    <source>
        <dbReference type="ARBA" id="ARBA00010744"/>
    </source>
</evidence>
<reference evidence="6" key="2">
    <citation type="submission" date="2024-06" db="UniProtKB">
        <authorList>
            <consortium name="EnsemblMetazoa"/>
        </authorList>
    </citation>
    <scope>IDENTIFICATION</scope>
</reference>
<feature type="compositionally biased region" description="Basic and acidic residues" evidence="4">
    <location>
        <begin position="188"/>
        <end position="197"/>
    </location>
</feature>
<dbReference type="PANTHER" id="PTHR22747:SF18">
    <property type="entry name" value="GEO09167P1-RELATED"/>
    <property type="match status" value="1"/>
</dbReference>
<organism evidence="6 7">
    <name type="scientific">Amphimedon queenslandica</name>
    <name type="common">Sponge</name>
    <dbReference type="NCBI Taxonomy" id="400682"/>
    <lineage>
        <taxon>Eukaryota</taxon>
        <taxon>Metazoa</taxon>
        <taxon>Porifera</taxon>
        <taxon>Demospongiae</taxon>
        <taxon>Heteroscleromorpha</taxon>
        <taxon>Haplosclerida</taxon>
        <taxon>Niphatidae</taxon>
        <taxon>Amphimedon</taxon>
    </lineage>
</organism>
<dbReference type="InterPro" id="IPR036824">
    <property type="entry name" value="Nucleoplasmin_core_dom_sf"/>
</dbReference>
<feature type="domain" description="Nucleoplasmin core" evidence="5">
    <location>
        <begin position="16"/>
        <end position="116"/>
    </location>
</feature>
<evidence type="ECO:0000313" key="6">
    <source>
        <dbReference type="EnsemblMetazoa" id="XP_011408351.2"/>
    </source>
</evidence>
<name>A0AAN0IRP1_AMPQE</name>
<feature type="region of interest" description="Disordered" evidence="4">
    <location>
        <begin position="123"/>
        <end position="205"/>
    </location>
</feature>
<evidence type="ECO:0000256" key="3">
    <source>
        <dbReference type="ARBA" id="ARBA00023242"/>
    </source>
</evidence>
<keyword evidence="7" id="KW-1185">Reference proteome</keyword>
<dbReference type="RefSeq" id="XP_011408351.2">
    <property type="nucleotide sequence ID" value="XM_011410049.2"/>
</dbReference>
<proteinExistence type="inferred from homology"/>
<protein>
    <recommendedName>
        <fullName evidence="5">Nucleoplasmin core domain-containing protein</fullName>
    </recommendedName>
</protein>
<keyword evidence="3" id="KW-0539">Nucleus</keyword>
<comment type="subcellular location">
    <subcellularLocation>
        <location evidence="1">Nucleus</location>
    </subcellularLocation>
</comment>
<dbReference type="InterPro" id="IPR004301">
    <property type="entry name" value="Nucleoplasmin"/>
</dbReference>
<dbReference type="GeneID" id="100640816"/>
<dbReference type="GO" id="GO:0003723">
    <property type="term" value="F:RNA binding"/>
    <property type="evidence" value="ECO:0007669"/>
    <property type="project" value="TreeGrafter"/>
</dbReference>
<dbReference type="AlphaFoldDB" id="A0AAN0IRP1"/>
<sequence>MDDSMGSMDTAKMETFWGKTLSSKNKVFEFEEEEEEGLETTIQLRGACLGYADNMNPKERNIIAVTVENEDDEEERFVIASLRLDGVEQVSLSLSIQPPAKFELIKGSGPVHLTGAMTTEMSMSDYEDDSDDEEEQEASKESLPPVLVPAKSSKPSALKRPADDEPSKKAPKAPKAEDEEDQNDDSLMDSKDSKDNAVDGDSGDS</sequence>
<evidence type="ECO:0000256" key="4">
    <source>
        <dbReference type="SAM" id="MobiDB-lite"/>
    </source>
</evidence>
<dbReference type="GO" id="GO:0005730">
    <property type="term" value="C:nucleolus"/>
    <property type="evidence" value="ECO:0007669"/>
    <property type="project" value="TreeGrafter"/>
</dbReference>
<comment type="similarity">
    <text evidence="2">Belongs to the nucleoplasmin family.</text>
</comment>